<evidence type="ECO:0000313" key="9">
    <source>
        <dbReference type="Proteomes" id="UP000275069"/>
    </source>
</evidence>
<feature type="transmembrane region" description="Helical" evidence="6">
    <location>
        <begin position="518"/>
        <end position="539"/>
    </location>
</feature>
<gene>
    <name evidence="8" type="ORF">D7I44_00655</name>
</gene>
<dbReference type="InterPro" id="IPR000731">
    <property type="entry name" value="SSD"/>
</dbReference>
<dbReference type="KEGG" id="gry:D7I44_00655"/>
<dbReference type="PROSITE" id="PS50156">
    <property type="entry name" value="SSD"/>
    <property type="match status" value="1"/>
</dbReference>
<protein>
    <submittedName>
        <fullName evidence="8">MMPL family transporter</fullName>
    </submittedName>
</protein>
<dbReference type="RefSeq" id="WP_120787719.1">
    <property type="nucleotide sequence ID" value="NZ_CP032624.1"/>
</dbReference>
<evidence type="ECO:0000259" key="7">
    <source>
        <dbReference type="PROSITE" id="PS50156"/>
    </source>
</evidence>
<feature type="transmembrane region" description="Helical" evidence="6">
    <location>
        <begin position="268"/>
        <end position="291"/>
    </location>
</feature>
<dbReference type="OrthoDB" id="7051771at2"/>
<feature type="transmembrane region" description="Helical" evidence="6">
    <location>
        <begin position="203"/>
        <end position="223"/>
    </location>
</feature>
<evidence type="ECO:0000256" key="2">
    <source>
        <dbReference type="ARBA" id="ARBA00022475"/>
    </source>
</evidence>
<keyword evidence="4 6" id="KW-1133">Transmembrane helix</keyword>
<dbReference type="GO" id="GO:0005886">
    <property type="term" value="C:plasma membrane"/>
    <property type="evidence" value="ECO:0007669"/>
    <property type="project" value="UniProtKB-SubCell"/>
</dbReference>
<name>A0A387BE00_9MICO</name>
<organism evidence="8 9">
    <name type="scientific">Gryllotalpicola protaetiae</name>
    <dbReference type="NCBI Taxonomy" id="2419771"/>
    <lineage>
        <taxon>Bacteria</taxon>
        <taxon>Bacillati</taxon>
        <taxon>Actinomycetota</taxon>
        <taxon>Actinomycetes</taxon>
        <taxon>Micrococcales</taxon>
        <taxon>Microbacteriaceae</taxon>
        <taxon>Gryllotalpicola</taxon>
    </lineage>
</organism>
<dbReference type="InterPro" id="IPR004869">
    <property type="entry name" value="MMPL_dom"/>
</dbReference>
<proteinExistence type="predicted"/>
<dbReference type="AlphaFoldDB" id="A0A387BE00"/>
<feature type="transmembrane region" description="Helical" evidence="6">
    <location>
        <begin position="303"/>
        <end position="327"/>
    </location>
</feature>
<feature type="transmembrane region" description="Helical" evidence="6">
    <location>
        <begin position="229"/>
        <end position="247"/>
    </location>
</feature>
<evidence type="ECO:0000313" key="8">
    <source>
        <dbReference type="EMBL" id="AYG02185.1"/>
    </source>
</evidence>
<keyword evidence="5 6" id="KW-0472">Membrane</keyword>
<feature type="transmembrane region" description="Helical" evidence="6">
    <location>
        <begin position="363"/>
        <end position="383"/>
    </location>
</feature>
<feature type="domain" description="SSD" evidence="7">
    <location>
        <begin position="176"/>
        <end position="325"/>
    </location>
</feature>
<evidence type="ECO:0000256" key="1">
    <source>
        <dbReference type="ARBA" id="ARBA00004651"/>
    </source>
</evidence>
<keyword evidence="3 6" id="KW-0812">Transmembrane</keyword>
<accession>A0A387BE00</accession>
<evidence type="ECO:0000256" key="4">
    <source>
        <dbReference type="ARBA" id="ARBA00022989"/>
    </source>
</evidence>
<feature type="transmembrane region" description="Helical" evidence="6">
    <location>
        <begin position="631"/>
        <end position="648"/>
    </location>
</feature>
<dbReference type="PANTHER" id="PTHR33406">
    <property type="entry name" value="MEMBRANE PROTEIN MJ1562-RELATED"/>
    <property type="match status" value="1"/>
</dbReference>
<dbReference type="SUPFAM" id="SSF82866">
    <property type="entry name" value="Multidrug efflux transporter AcrB transmembrane domain"/>
    <property type="match status" value="2"/>
</dbReference>
<sequence>MARWLEAVGAFSARRRWWVIVAWVVLLAAAVGGMAAFSKPLDSNITVKGLPSITTLDSVQKTFGGGDRGSGRVVFAAPKGEKLTDADAAAVATLTAKLAAVHGVAGAVDPFDQPKAGGLSPAGRVGYITVTLETASPSAGTQSSIRSVISHAETAHLEVAATSDIVGQTGASSSQLPGIVLALIVLLVTFGTILAAGMPLLSALIGLGTGVTAIYAATSFITLNDVAPTLALLLGLAVGIDYSLFIVSRHRRQLLEGMTPKDSLPLAVGTAGTAVFFAALTVIIALAGLAVENLGFLTQMGLAAAFAVFVAMLVSLTLTPALLSLAGPRILTRRARRRLAAGEARRPGRFAPGWIAAVQKRPVLFLVAALVVVGVLAAPVMGLRLGLGNDGTQPSATTERQASDLLADGFGAGVNGPLEILASYPAAPTQTEAGALAQKVGRVTDVAATQLAGLKGDQVLLAVVPKSGPSDDATVTLVHTLREASLARSLPGSPKLEVTGQTAVDIDISDRLAGALPLYLGLIAAFAFVLMVAVFRSLLVPLKAALTFLLSLGAALGVTVAVFQWGWLGGLFGVDPPAPLLAFLPTIVIGVLFGLSMDYEMFLVTGMREHFVHHETARGAVSTGFQQGAKIVAAAALIMIGVFGNGVIEGDSTIRPIAFALAIGIVIDAFVVRMTLVPALLTLFGRAAWWLPKWLGRIVPNVDVEGAALQRPTLNR</sequence>
<dbReference type="Proteomes" id="UP000275069">
    <property type="component" value="Chromosome"/>
</dbReference>
<evidence type="ECO:0000256" key="3">
    <source>
        <dbReference type="ARBA" id="ARBA00022692"/>
    </source>
</evidence>
<keyword evidence="9" id="KW-1185">Reference proteome</keyword>
<keyword evidence="2" id="KW-1003">Cell membrane</keyword>
<feature type="transmembrane region" description="Helical" evidence="6">
    <location>
        <begin position="546"/>
        <end position="568"/>
    </location>
</feature>
<feature type="transmembrane region" description="Helical" evidence="6">
    <location>
        <begin position="176"/>
        <end position="196"/>
    </location>
</feature>
<dbReference type="EMBL" id="CP032624">
    <property type="protein sequence ID" value="AYG02185.1"/>
    <property type="molecule type" value="Genomic_DNA"/>
</dbReference>
<feature type="transmembrane region" description="Helical" evidence="6">
    <location>
        <begin position="580"/>
        <end position="599"/>
    </location>
</feature>
<evidence type="ECO:0000256" key="5">
    <source>
        <dbReference type="ARBA" id="ARBA00023136"/>
    </source>
</evidence>
<comment type="subcellular location">
    <subcellularLocation>
        <location evidence="1">Cell membrane</location>
        <topology evidence="1">Multi-pass membrane protein</topology>
    </subcellularLocation>
</comment>
<dbReference type="Pfam" id="PF03176">
    <property type="entry name" value="MMPL"/>
    <property type="match status" value="2"/>
</dbReference>
<dbReference type="PANTHER" id="PTHR33406:SF13">
    <property type="entry name" value="MEMBRANE PROTEIN YDFJ"/>
    <property type="match status" value="1"/>
</dbReference>
<feature type="transmembrane region" description="Helical" evidence="6">
    <location>
        <begin position="654"/>
        <end position="676"/>
    </location>
</feature>
<evidence type="ECO:0000256" key="6">
    <source>
        <dbReference type="SAM" id="Phobius"/>
    </source>
</evidence>
<dbReference type="InterPro" id="IPR050545">
    <property type="entry name" value="Mycobact_MmpL"/>
</dbReference>
<reference evidence="8 9" key="1">
    <citation type="submission" date="2018-09" db="EMBL/GenBank/DDBJ databases">
        <title>Genome sequencing of strain 2DFW10M-5.</title>
        <authorList>
            <person name="Heo J."/>
            <person name="Kim S.-J."/>
            <person name="Kwon S.-W."/>
        </authorList>
    </citation>
    <scope>NUCLEOTIDE SEQUENCE [LARGE SCALE GENOMIC DNA]</scope>
    <source>
        <strain evidence="8 9">2DFW10M-5</strain>
    </source>
</reference>
<dbReference type="Gene3D" id="1.20.1640.10">
    <property type="entry name" value="Multidrug efflux transporter AcrB transmembrane domain"/>
    <property type="match status" value="2"/>
</dbReference>